<evidence type="ECO:0000313" key="3">
    <source>
        <dbReference type="Proteomes" id="UP000618579"/>
    </source>
</evidence>
<organism evidence="2 3">
    <name type="scientific">Paenibacillus planticolens</name>
    <dbReference type="NCBI Taxonomy" id="2654976"/>
    <lineage>
        <taxon>Bacteria</taxon>
        <taxon>Bacillati</taxon>
        <taxon>Bacillota</taxon>
        <taxon>Bacilli</taxon>
        <taxon>Bacillales</taxon>
        <taxon>Paenibacillaceae</taxon>
        <taxon>Paenibacillus</taxon>
    </lineage>
</organism>
<keyword evidence="3" id="KW-1185">Reference proteome</keyword>
<feature type="transmembrane region" description="Helical" evidence="1">
    <location>
        <begin position="200"/>
        <end position="222"/>
    </location>
</feature>
<dbReference type="EMBL" id="WHNZ01000086">
    <property type="protein sequence ID" value="NOV04789.1"/>
    <property type="molecule type" value="Genomic_DNA"/>
</dbReference>
<name>A0ABX2A0X0_9BACL</name>
<feature type="transmembrane region" description="Helical" evidence="1">
    <location>
        <begin position="159"/>
        <end position="179"/>
    </location>
</feature>
<comment type="caution">
    <text evidence="2">The sequence shown here is derived from an EMBL/GenBank/DDBJ whole genome shotgun (WGS) entry which is preliminary data.</text>
</comment>
<keyword evidence="1" id="KW-1133">Transmembrane helix</keyword>
<keyword evidence="1" id="KW-0812">Transmembrane</keyword>
<gene>
    <name evidence="2" type="ORF">GC097_32995</name>
</gene>
<evidence type="ECO:0000256" key="1">
    <source>
        <dbReference type="SAM" id="Phobius"/>
    </source>
</evidence>
<dbReference type="Proteomes" id="UP000618579">
    <property type="component" value="Unassembled WGS sequence"/>
</dbReference>
<dbReference type="RefSeq" id="WP_171687590.1">
    <property type="nucleotide sequence ID" value="NZ_WHNZ01000086.1"/>
</dbReference>
<evidence type="ECO:0000313" key="2">
    <source>
        <dbReference type="EMBL" id="NOV04789.1"/>
    </source>
</evidence>
<keyword evidence="1" id="KW-0472">Membrane</keyword>
<sequence>MNELQNALAEFIESGSQANPALRTVIHDYAKYHAVLVIMGGLLVIIFAWLSIRFWAKSKRVPKVSGTKWNFEKKVYFSFGIMSCFVTLLMTLIVVANATNTFNPLHGFSLFVDSFVISDGVTYKDELRYAFNEWIKSGHANIPTIIQQKIHERIEFHTTKAMVCGVLLIIFVALGISLWNALIKRTTEMDSKWRYTEKAYFVFGTATVGLSLLLMVMVVANIQGAFTPLTAFLVGLFG</sequence>
<proteinExistence type="predicted"/>
<feature type="transmembrane region" description="Helical" evidence="1">
    <location>
        <begin position="75"/>
        <end position="96"/>
    </location>
</feature>
<accession>A0ABX2A0X0</accession>
<reference evidence="2 3" key="1">
    <citation type="submission" date="2019-10" db="EMBL/GenBank/DDBJ databases">
        <title>Description of Paenibacillus pedi sp. nov.</title>
        <authorList>
            <person name="Carlier A."/>
            <person name="Qi S."/>
        </authorList>
    </citation>
    <scope>NUCLEOTIDE SEQUENCE [LARGE SCALE GENOMIC DNA]</scope>
    <source>
        <strain evidence="2 3">LMG 31457</strain>
    </source>
</reference>
<protein>
    <submittedName>
        <fullName evidence="2">Uncharacterized protein</fullName>
    </submittedName>
</protein>
<feature type="transmembrane region" description="Helical" evidence="1">
    <location>
        <begin position="32"/>
        <end position="55"/>
    </location>
</feature>